<evidence type="ECO:0000256" key="11">
    <source>
        <dbReference type="ARBA" id="ARBA00049499"/>
    </source>
</evidence>
<dbReference type="EC" id="7.2.2.3" evidence="10"/>
<evidence type="ECO:0000256" key="8">
    <source>
        <dbReference type="ARBA" id="ARBA00023136"/>
    </source>
</evidence>
<keyword evidence="9" id="KW-0406">Ion transport</keyword>
<dbReference type="SUPFAM" id="SSF81665">
    <property type="entry name" value="Calcium ATPase, transmembrane domain M"/>
    <property type="match status" value="1"/>
</dbReference>
<dbReference type="Proteomes" id="UP000604046">
    <property type="component" value="Unassembled WGS sequence"/>
</dbReference>
<dbReference type="Gene3D" id="3.40.50.1000">
    <property type="entry name" value="HAD superfamily/HAD-like"/>
    <property type="match status" value="1"/>
</dbReference>
<evidence type="ECO:0000256" key="7">
    <source>
        <dbReference type="ARBA" id="ARBA00023053"/>
    </source>
</evidence>
<evidence type="ECO:0000256" key="5">
    <source>
        <dbReference type="ARBA" id="ARBA00022967"/>
    </source>
</evidence>
<keyword evidence="9" id="KW-0739">Sodium transport</keyword>
<organism evidence="14 15">
    <name type="scientific">Symbiodinium natans</name>
    <dbReference type="NCBI Taxonomy" id="878477"/>
    <lineage>
        <taxon>Eukaryota</taxon>
        <taxon>Sar</taxon>
        <taxon>Alveolata</taxon>
        <taxon>Dinophyceae</taxon>
        <taxon>Suessiales</taxon>
        <taxon>Symbiodiniaceae</taxon>
        <taxon>Symbiodinium</taxon>
    </lineage>
</organism>
<evidence type="ECO:0000256" key="3">
    <source>
        <dbReference type="ARBA" id="ARBA00022741"/>
    </source>
</evidence>
<feature type="transmembrane region" description="Helical" evidence="13">
    <location>
        <begin position="29"/>
        <end position="54"/>
    </location>
</feature>
<dbReference type="GO" id="GO:0008554">
    <property type="term" value="F:P-type sodium transporter activity"/>
    <property type="evidence" value="ECO:0007669"/>
    <property type="project" value="UniProtKB-EC"/>
</dbReference>
<dbReference type="GO" id="GO:0045332">
    <property type="term" value="P:phospholipid translocation"/>
    <property type="evidence" value="ECO:0007669"/>
    <property type="project" value="TreeGrafter"/>
</dbReference>
<comment type="catalytic activity">
    <reaction evidence="11">
        <text>Na(+)(in) + ATP + H2O = Na(+)(out) + ADP + phosphate + H(+)</text>
        <dbReference type="Rhea" id="RHEA:14633"/>
        <dbReference type="ChEBI" id="CHEBI:15377"/>
        <dbReference type="ChEBI" id="CHEBI:15378"/>
        <dbReference type="ChEBI" id="CHEBI:29101"/>
        <dbReference type="ChEBI" id="CHEBI:30616"/>
        <dbReference type="ChEBI" id="CHEBI:43474"/>
        <dbReference type="ChEBI" id="CHEBI:456216"/>
        <dbReference type="EC" id="7.2.2.3"/>
    </reaction>
    <physiologicalReaction direction="left-to-right" evidence="11">
        <dbReference type="Rhea" id="RHEA:14634"/>
    </physiologicalReaction>
</comment>
<feature type="transmembrane region" description="Helical" evidence="13">
    <location>
        <begin position="78"/>
        <end position="100"/>
    </location>
</feature>
<keyword evidence="4" id="KW-0067">ATP-binding</keyword>
<keyword evidence="3" id="KW-0547">Nucleotide-binding</keyword>
<dbReference type="Gene3D" id="3.40.1110.10">
    <property type="entry name" value="Calcium-transporting ATPase, cytoplasmic domain N"/>
    <property type="match status" value="1"/>
</dbReference>
<keyword evidence="6 13" id="KW-1133">Transmembrane helix</keyword>
<keyword evidence="7" id="KW-0915">Sodium</keyword>
<evidence type="ECO:0000256" key="6">
    <source>
        <dbReference type="ARBA" id="ARBA00022989"/>
    </source>
</evidence>
<keyword evidence="15" id="KW-1185">Reference proteome</keyword>
<dbReference type="PROSITE" id="PS00154">
    <property type="entry name" value="ATPASE_E1_E2"/>
    <property type="match status" value="1"/>
</dbReference>
<proteinExistence type="predicted"/>
<evidence type="ECO:0000256" key="12">
    <source>
        <dbReference type="ARBA" id="ARBA00067200"/>
    </source>
</evidence>
<evidence type="ECO:0000256" key="10">
    <source>
        <dbReference type="ARBA" id="ARBA00035029"/>
    </source>
</evidence>
<evidence type="ECO:0000256" key="4">
    <source>
        <dbReference type="ARBA" id="ARBA00022840"/>
    </source>
</evidence>
<keyword evidence="8 13" id="KW-0472">Membrane</keyword>
<dbReference type="FunFam" id="3.40.50.1000:FF:000001">
    <property type="entry name" value="Phospholipid-transporting ATPase IC"/>
    <property type="match status" value="1"/>
</dbReference>
<evidence type="ECO:0000256" key="2">
    <source>
        <dbReference type="ARBA" id="ARBA00022692"/>
    </source>
</evidence>
<dbReference type="GO" id="GO:0140326">
    <property type="term" value="F:ATPase-coupled intramembrane lipid transporter activity"/>
    <property type="evidence" value="ECO:0007669"/>
    <property type="project" value="TreeGrafter"/>
</dbReference>
<keyword evidence="9" id="KW-0813">Transport</keyword>
<evidence type="ECO:0000256" key="9">
    <source>
        <dbReference type="ARBA" id="ARBA00023201"/>
    </source>
</evidence>
<evidence type="ECO:0000313" key="15">
    <source>
        <dbReference type="Proteomes" id="UP000604046"/>
    </source>
</evidence>
<evidence type="ECO:0000256" key="1">
    <source>
        <dbReference type="ARBA" id="ARBA00004141"/>
    </source>
</evidence>
<accession>A0A812L1V4</accession>
<dbReference type="GO" id="GO:0005886">
    <property type="term" value="C:plasma membrane"/>
    <property type="evidence" value="ECO:0007669"/>
    <property type="project" value="TreeGrafter"/>
</dbReference>
<reference evidence="14" key="1">
    <citation type="submission" date="2021-02" db="EMBL/GenBank/DDBJ databases">
        <authorList>
            <person name="Dougan E. K."/>
            <person name="Rhodes N."/>
            <person name="Thang M."/>
            <person name="Chan C."/>
        </authorList>
    </citation>
    <scope>NUCLEOTIDE SEQUENCE</scope>
</reference>
<keyword evidence="5" id="KW-1278">Translocase</keyword>
<dbReference type="InterPro" id="IPR018303">
    <property type="entry name" value="ATPase_P-typ_P_site"/>
</dbReference>
<dbReference type="InterPro" id="IPR023298">
    <property type="entry name" value="ATPase_P-typ_TM_dom_sf"/>
</dbReference>
<gene>
    <name evidence="14" type="primary">ATP8B1</name>
    <name evidence="14" type="ORF">SNAT2548_LOCUS9900</name>
</gene>
<protein>
    <recommendedName>
        <fullName evidence="12">P-type sodium-transporting ATPase4</fullName>
        <ecNumber evidence="10">7.2.2.3</ecNumber>
    </recommendedName>
</protein>
<comment type="caution">
    <text evidence="14">The sequence shown here is derived from an EMBL/GenBank/DDBJ whole genome shotgun (WGS) entry which is preliminary data.</text>
</comment>
<dbReference type="EMBL" id="CAJNDS010000791">
    <property type="protein sequence ID" value="CAE7234428.1"/>
    <property type="molecule type" value="Genomic_DNA"/>
</dbReference>
<comment type="subcellular location">
    <subcellularLocation>
        <location evidence="1">Membrane</location>
        <topology evidence="1">Multi-pass membrane protein</topology>
    </subcellularLocation>
</comment>
<sequence>MVVYAGHDTRTLKNSRSARFKPSALDVRLNGVVAMIFAVQMSICFFISLSSFMWQSLHGHKVWYLEGLPQYLNPLRQVGIWFLMLNSMVPISLMITVTVVKFAQGKIMSQDAGCGSNGKNAEVHTSQVIDSLGQVTHVFSDKTGTLTQNVMEYRACSVGGRIYGPLVGPKGCPCPIPIGRSKMKTRNPASF</sequence>
<dbReference type="InterPro" id="IPR023299">
    <property type="entry name" value="ATPase_P-typ_cyto_dom_N"/>
</dbReference>
<dbReference type="GO" id="GO:0005524">
    <property type="term" value="F:ATP binding"/>
    <property type="evidence" value="ECO:0007669"/>
    <property type="project" value="UniProtKB-KW"/>
</dbReference>
<evidence type="ECO:0000256" key="13">
    <source>
        <dbReference type="SAM" id="Phobius"/>
    </source>
</evidence>
<dbReference type="PANTHER" id="PTHR24092">
    <property type="entry name" value="PROBABLE PHOSPHOLIPID-TRANSPORTING ATPASE"/>
    <property type="match status" value="1"/>
</dbReference>
<dbReference type="Gene3D" id="1.20.1110.10">
    <property type="entry name" value="Calcium-transporting ATPase, transmembrane domain"/>
    <property type="match status" value="1"/>
</dbReference>
<dbReference type="AlphaFoldDB" id="A0A812L1V4"/>
<dbReference type="InterPro" id="IPR023214">
    <property type="entry name" value="HAD_sf"/>
</dbReference>
<name>A0A812L1V4_9DINO</name>
<keyword evidence="2 13" id="KW-0812">Transmembrane</keyword>
<dbReference type="OrthoDB" id="377733at2759"/>
<evidence type="ECO:0000313" key="14">
    <source>
        <dbReference type="EMBL" id="CAE7234428.1"/>
    </source>
</evidence>